<keyword evidence="11" id="KW-0482">Metalloprotease</keyword>
<dbReference type="OrthoDB" id="3626597at2759"/>
<comment type="subcellular location">
    <subcellularLocation>
        <location evidence="3">Secreted</location>
    </subcellularLocation>
</comment>
<feature type="domain" description="Peptidase M14" evidence="14">
    <location>
        <begin position="76"/>
        <end position="380"/>
    </location>
</feature>
<dbReference type="EMBL" id="JMSE01000746">
    <property type="protein sequence ID" value="KDN67987.1"/>
    <property type="molecule type" value="Genomic_DNA"/>
</dbReference>
<evidence type="ECO:0000256" key="6">
    <source>
        <dbReference type="ARBA" id="ARBA00022670"/>
    </source>
</evidence>
<dbReference type="Pfam" id="PF02244">
    <property type="entry name" value="Propep_M14"/>
    <property type="match status" value="1"/>
</dbReference>
<evidence type="ECO:0000256" key="8">
    <source>
        <dbReference type="ARBA" id="ARBA00022801"/>
    </source>
</evidence>
<evidence type="ECO:0000256" key="12">
    <source>
        <dbReference type="ARBA" id="ARBA00023145"/>
    </source>
</evidence>
<dbReference type="SMART" id="SM00631">
    <property type="entry name" value="Zn_pept"/>
    <property type="match status" value="1"/>
</dbReference>
<comment type="similarity">
    <text evidence="4 13">Belongs to the peptidase M14 family.</text>
</comment>
<gene>
    <name evidence="15" type="ORF">CSUB01_08876</name>
</gene>
<proteinExistence type="inferred from homology"/>
<keyword evidence="5" id="KW-0964">Secreted</keyword>
<evidence type="ECO:0000256" key="13">
    <source>
        <dbReference type="PROSITE-ProRule" id="PRU01379"/>
    </source>
</evidence>
<sequence length="393" mass="44429">MASVQQKLRGIKFDEWNSVRNKHIDIAVSPDQIDRFKKLNLDYHVMHKDLSKSISVESAANHVWKRQVDDLSWYNSYHPYEDHKAYFKALHEAFPNNSKLVSSGTSHEGREIFGIHFWGANGPGQPAVLWHGTVHAREWIVAPVLEYLTLQLIKGYGVDNTTTGFVDKYDFWVFPFVNPDGFVYTQTTERLWRKNRQPAPQATNSTCYGRDINRNWPYKWDANPLGASTDPCSQTYKGAEPADTPEMQGLHKLVDQLRDSSGLKLYIDWHSYSQYFLAPVGFNCTYYVPTLGQHIALAQIASDAIREVEGVTFTYGPSCATLYPTTGGSFDYAYAIGKADWSYLIELRDTGDYGFILPAQQIKGSAAEQWEGVKMMLSLLDGTFFDGAGEAAL</sequence>
<evidence type="ECO:0000256" key="4">
    <source>
        <dbReference type="ARBA" id="ARBA00005988"/>
    </source>
</evidence>
<dbReference type="MEROPS" id="M14.014"/>
<dbReference type="OMA" id="DYQKDPA"/>
<evidence type="ECO:0000256" key="11">
    <source>
        <dbReference type="ARBA" id="ARBA00023049"/>
    </source>
</evidence>
<reference evidence="16" key="1">
    <citation type="journal article" date="2014" name="Genome Announc.">
        <title>Draft genome sequence of Colletotrichum sublineola, a destructive pathogen of cultivated sorghum.</title>
        <authorList>
            <person name="Baroncelli R."/>
            <person name="Sanz-Martin J.M."/>
            <person name="Rech G.E."/>
            <person name="Sukno S.A."/>
            <person name="Thon M.R."/>
        </authorList>
    </citation>
    <scope>NUCLEOTIDE SEQUENCE [LARGE SCALE GENOMIC DNA]</scope>
    <source>
        <strain evidence="16">TX430BB</strain>
    </source>
</reference>
<dbReference type="PROSITE" id="PS52035">
    <property type="entry name" value="PEPTIDASE_M14"/>
    <property type="match status" value="1"/>
</dbReference>
<evidence type="ECO:0000313" key="15">
    <source>
        <dbReference type="EMBL" id="KDN67987.1"/>
    </source>
</evidence>
<evidence type="ECO:0000313" key="16">
    <source>
        <dbReference type="Proteomes" id="UP000027238"/>
    </source>
</evidence>
<keyword evidence="12" id="KW-0865">Zymogen</keyword>
<keyword evidence="7" id="KW-0732">Signal</keyword>
<keyword evidence="16" id="KW-1185">Reference proteome</keyword>
<dbReference type="GO" id="GO:0008270">
    <property type="term" value="F:zinc ion binding"/>
    <property type="evidence" value="ECO:0007669"/>
    <property type="project" value="InterPro"/>
</dbReference>
<comment type="cofactor">
    <cofactor evidence="1">
        <name>Zn(2+)</name>
        <dbReference type="ChEBI" id="CHEBI:29105"/>
    </cofactor>
</comment>
<comment type="caution">
    <text evidence="15">The sequence shown here is derived from an EMBL/GenBank/DDBJ whole genome shotgun (WGS) entry which is preliminary data.</text>
</comment>
<evidence type="ECO:0000256" key="1">
    <source>
        <dbReference type="ARBA" id="ARBA00001947"/>
    </source>
</evidence>
<dbReference type="PANTHER" id="PTHR11705">
    <property type="entry name" value="PROTEASE FAMILY M14 CARBOXYPEPTIDASE A,B"/>
    <property type="match status" value="1"/>
</dbReference>
<dbReference type="Pfam" id="PF00246">
    <property type="entry name" value="Peptidase_M14"/>
    <property type="match status" value="1"/>
</dbReference>
<dbReference type="GO" id="GO:0006508">
    <property type="term" value="P:proteolysis"/>
    <property type="evidence" value="ECO:0007669"/>
    <property type="project" value="UniProtKB-KW"/>
</dbReference>
<comment type="function">
    <text evidence="2">Extracellular metalloprotease that contributes to pathogenicity.</text>
</comment>
<dbReference type="InterPro" id="IPR000834">
    <property type="entry name" value="Peptidase_M14"/>
</dbReference>
<dbReference type="PRINTS" id="PR00765">
    <property type="entry name" value="CRBOXYPTASEA"/>
</dbReference>
<dbReference type="eggNOG" id="KOG2650">
    <property type="taxonomic scope" value="Eukaryota"/>
</dbReference>
<keyword evidence="6" id="KW-0645">Protease</keyword>
<keyword evidence="10" id="KW-0843">Virulence</keyword>
<evidence type="ECO:0000256" key="10">
    <source>
        <dbReference type="ARBA" id="ARBA00023026"/>
    </source>
</evidence>
<keyword evidence="8" id="KW-0378">Hydrolase</keyword>
<organism evidence="15 16">
    <name type="scientific">Colletotrichum sublineola</name>
    <name type="common">Sorghum anthracnose fungus</name>
    <dbReference type="NCBI Taxonomy" id="1173701"/>
    <lineage>
        <taxon>Eukaryota</taxon>
        <taxon>Fungi</taxon>
        <taxon>Dikarya</taxon>
        <taxon>Ascomycota</taxon>
        <taxon>Pezizomycotina</taxon>
        <taxon>Sordariomycetes</taxon>
        <taxon>Hypocreomycetidae</taxon>
        <taxon>Glomerellales</taxon>
        <taxon>Glomerellaceae</taxon>
        <taxon>Colletotrichum</taxon>
        <taxon>Colletotrichum graminicola species complex</taxon>
    </lineage>
</organism>
<dbReference type="STRING" id="1173701.A0A066XGB0"/>
<evidence type="ECO:0000256" key="2">
    <source>
        <dbReference type="ARBA" id="ARBA00003091"/>
    </source>
</evidence>
<dbReference type="PANTHER" id="PTHR11705:SF143">
    <property type="entry name" value="SLL0236 PROTEIN"/>
    <property type="match status" value="1"/>
</dbReference>
<protein>
    <submittedName>
        <fullName evidence="15">Putative carboxypeptidase A5</fullName>
    </submittedName>
</protein>
<keyword evidence="15" id="KW-0121">Carboxypeptidase</keyword>
<name>A0A066XGB0_COLSU</name>
<dbReference type="Gene3D" id="3.40.630.10">
    <property type="entry name" value="Zn peptidases"/>
    <property type="match status" value="1"/>
</dbReference>
<dbReference type="CDD" id="cd03860">
    <property type="entry name" value="M14_CP_A-B_like"/>
    <property type="match status" value="1"/>
</dbReference>
<dbReference type="GO" id="GO:0005576">
    <property type="term" value="C:extracellular region"/>
    <property type="evidence" value="ECO:0007669"/>
    <property type="project" value="UniProtKB-SubCell"/>
</dbReference>
<dbReference type="Proteomes" id="UP000027238">
    <property type="component" value="Unassembled WGS sequence"/>
</dbReference>
<keyword evidence="9" id="KW-0862">Zinc</keyword>
<dbReference type="SUPFAM" id="SSF54897">
    <property type="entry name" value="Protease propeptides/inhibitors"/>
    <property type="match status" value="1"/>
</dbReference>
<dbReference type="InterPro" id="IPR003146">
    <property type="entry name" value="M14A_act_pep"/>
</dbReference>
<evidence type="ECO:0000256" key="7">
    <source>
        <dbReference type="ARBA" id="ARBA00022729"/>
    </source>
</evidence>
<dbReference type="GO" id="GO:0004181">
    <property type="term" value="F:metallocarboxypeptidase activity"/>
    <property type="evidence" value="ECO:0007669"/>
    <property type="project" value="InterPro"/>
</dbReference>
<accession>A0A066XGB0</accession>
<dbReference type="HOGENOM" id="CLU_019326_1_1_1"/>
<evidence type="ECO:0000256" key="9">
    <source>
        <dbReference type="ARBA" id="ARBA00022833"/>
    </source>
</evidence>
<dbReference type="SUPFAM" id="SSF53187">
    <property type="entry name" value="Zn-dependent exopeptidases"/>
    <property type="match status" value="1"/>
</dbReference>
<evidence type="ECO:0000259" key="14">
    <source>
        <dbReference type="PROSITE" id="PS52035"/>
    </source>
</evidence>
<evidence type="ECO:0000256" key="3">
    <source>
        <dbReference type="ARBA" id="ARBA00004613"/>
    </source>
</evidence>
<feature type="active site" description="Proton donor/acceptor" evidence="13">
    <location>
        <position position="346"/>
    </location>
</feature>
<dbReference type="AlphaFoldDB" id="A0A066XGB0"/>
<evidence type="ECO:0000256" key="5">
    <source>
        <dbReference type="ARBA" id="ARBA00022525"/>
    </source>
</evidence>
<dbReference type="FunFam" id="3.40.630.10:FF:000165">
    <property type="entry name" value="Glucan 1,4-alpha-glucosidase, putative"/>
    <property type="match status" value="1"/>
</dbReference>